<organism evidence="2 3">
    <name type="scientific">Ectobacillus funiculus</name>
    <dbReference type="NCBI Taxonomy" id="137993"/>
    <lineage>
        <taxon>Bacteria</taxon>
        <taxon>Bacillati</taxon>
        <taxon>Bacillota</taxon>
        <taxon>Bacilli</taxon>
        <taxon>Bacillales</taxon>
        <taxon>Bacillaceae</taxon>
        <taxon>Ectobacillus</taxon>
    </lineage>
</organism>
<name>A0ABV5WNG1_9BACI</name>
<evidence type="ECO:0000313" key="3">
    <source>
        <dbReference type="Proteomes" id="UP001589609"/>
    </source>
</evidence>
<dbReference type="Pfam" id="PF14004">
    <property type="entry name" value="DUF4227"/>
    <property type="match status" value="1"/>
</dbReference>
<evidence type="ECO:0000256" key="1">
    <source>
        <dbReference type="SAM" id="Phobius"/>
    </source>
</evidence>
<sequence length="76" mass="9041">MRQAMKVMFDVVKVFILFVGCTLLFYFAILWVNEEYQNYHRYDKPTGESVEEVSGMHGSVANNWMDRVIFFYENGE</sequence>
<keyword evidence="1" id="KW-0812">Transmembrane</keyword>
<dbReference type="EMBL" id="JBHMAF010000196">
    <property type="protein sequence ID" value="MFB9761983.1"/>
    <property type="molecule type" value="Genomic_DNA"/>
</dbReference>
<evidence type="ECO:0000313" key="2">
    <source>
        <dbReference type="EMBL" id="MFB9761983.1"/>
    </source>
</evidence>
<reference evidence="2 3" key="1">
    <citation type="submission" date="2024-09" db="EMBL/GenBank/DDBJ databases">
        <authorList>
            <person name="Sun Q."/>
            <person name="Mori K."/>
        </authorList>
    </citation>
    <scope>NUCLEOTIDE SEQUENCE [LARGE SCALE GENOMIC DNA]</scope>
    <source>
        <strain evidence="2 3">JCM 11201</strain>
    </source>
</reference>
<accession>A0ABV5WNG1</accession>
<keyword evidence="3" id="KW-1185">Reference proteome</keyword>
<dbReference type="Proteomes" id="UP001589609">
    <property type="component" value="Unassembled WGS sequence"/>
</dbReference>
<dbReference type="InterPro" id="IPR025321">
    <property type="entry name" value="DUF4227"/>
</dbReference>
<dbReference type="RefSeq" id="WP_129727094.1">
    <property type="nucleotide sequence ID" value="NZ_JAPCYI010000001.1"/>
</dbReference>
<protein>
    <submittedName>
        <fullName evidence="2">YqzK family protein</fullName>
    </submittedName>
</protein>
<keyword evidence="1" id="KW-1133">Transmembrane helix</keyword>
<proteinExistence type="predicted"/>
<comment type="caution">
    <text evidence="2">The sequence shown here is derived from an EMBL/GenBank/DDBJ whole genome shotgun (WGS) entry which is preliminary data.</text>
</comment>
<feature type="transmembrane region" description="Helical" evidence="1">
    <location>
        <begin position="12"/>
        <end position="32"/>
    </location>
</feature>
<gene>
    <name evidence="2" type="ORF">ACFFMS_27535</name>
</gene>
<keyword evidence="1" id="KW-0472">Membrane</keyword>